<keyword evidence="2" id="KW-1185">Reference proteome</keyword>
<proteinExistence type="predicted"/>
<evidence type="ECO:0000313" key="2">
    <source>
        <dbReference type="Proteomes" id="UP000801492"/>
    </source>
</evidence>
<evidence type="ECO:0000313" key="1">
    <source>
        <dbReference type="EMBL" id="KAF2900089.1"/>
    </source>
</evidence>
<dbReference type="Proteomes" id="UP000801492">
    <property type="component" value="Unassembled WGS sequence"/>
</dbReference>
<gene>
    <name evidence="1" type="ORF">ILUMI_06104</name>
</gene>
<sequence>MEVTWSRPRVYSKENRLSRVADNSCRINEERISSPKEGLPVMIASRMQHYVIFLQGFDFKICYKNSKLNTNADVFSRFPVVGNANESTLEESDMFEISQIQLLPITVDGLGKETALDAELGPLLLQLQENVNVPQAVKFR</sequence>
<dbReference type="OrthoDB" id="427924at2759"/>
<accession>A0A8K0GHJ2</accession>
<dbReference type="EMBL" id="VTPC01002397">
    <property type="protein sequence ID" value="KAF2900089.1"/>
    <property type="molecule type" value="Genomic_DNA"/>
</dbReference>
<organism evidence="1 2">
    <name type="scientific">Ignelater luminosus</name>
    <name type="common">Cucubano</name>
    <name type="synonym">Pyrophorus luminosus</name>
    <dbReference type="NCBI Taxonomy" id="2038154"/>
    <lineage>
        <taxon>Eukaryota</taxon>
        <taxon>Metazoa</taxon>
        <taxon>Ecdysozoa</taxon>
        <taxon>Arthropoda</taxon>
        <taxon>Hexapoda</taxon>
        <taxon>Insecta</taxon>
        <taxon>Pterygota</taxon>
        <taxon>Neoptera</taxon>
        <taxon>Endopterygota</taxon>
        <taxon>Coleoptera</taxon>
        <taxon>Polyphaga</taxon>
        <taxon>Elateriformia</taxon>
        <taxon>Elateroidea</taxon>
        <taxon>Elateridae</taxon>
        <taxon>Agrypninae</taxon>
        <taxon>Pyrophorini</taxon>
        <taxon>Ignelater</taxon>
    </lineage>
</organism>
<name>A0A8K0GHJ2_IGNLU</name>
<protein>
    <submittedName>
        <fullName evidence="1">Uncharacterized protein</fullName>
    </submittedName>
</protein>
<feature type="non-terminal residue" evidence="1">
    <location>
        <position position="1"/>
    </location>
</feature>
<comment type="caution">
    <text evidence="1">The sequence shown here is derived from an EMBL/GenBank/DDBJ whole genome shotgun (WGS) entry which is preliminary data.</text>
</comment>
<dbReference type="AlphaFoldDB" id="A0A8K0GHJ2"/>
<reference evidence="1" key="1">
    <citation type="submission" date="2019-08" db="EMBL/GenBank/DDBJ databases">
        <title>The genome of the North American firefly Photinus pyralis.</title>
        <authorList>
            <consortium name="Photinus pyralis genome working group"/>
            <person name="Fallon T.R."/>
            <person name="Sander Lower S.E."/>
            <person name="Weng J.-K."/>
        </authorList>
    </citation>
    <scope>NUCLEOTIDE SEQUENCE</scope>
    <source>
        <strain evidence="1">TRF0915ILg1</strain>
        <tissue evidence="1">Whole body</tissue>
    </source>
</reference>